<evidence type="ECO:0000313" key="2">
    <source>
        <dbReference type="Proteomes" id="UP001362999"/>
    </source>
</evidence>
<keyword evidence="2" id="KW-1185">Reference proteome</keyword>
<dbReference type="AlphaFoldDB" id="A0AAW0ADR2"/>
<organism evidence="1 2">
    <name type="scientific">Favolaschia claudopus</name>
    <dbReference type="NCBI Taxonomy" id="2862362"/>
    <lineage>
        <taxon>Eukaryota</taxon>
        <taxon>Fungi</taxon>
        <taxon>Dikarya</taxon>
        <taxon>Basidiomycota</taxon>
        <taxon>Agaricomycotina</taxon>
        <taxon>Agaricomycetes</taxon>
        <taxon>Agaricomycetidae</taxon>
        <taxon>Agaricales</taxon>
        <taxon>Marasmiineae</taxon>
        <taxon>Mycenaceae</taxon>
        <taxon>Favolaschia</taxon>
    </lineage>
</organism>
<proteinExistence type="predicted"/>
<protein>
    <submittedName>
        <fullName evidence="1">Uncharacterized protein</fullName>
    </submittedName>
</protein>
<sequence>MYGGGCCRGGEGSSGGCKGCDGGRKMLKEIAKKRVAERPVHIRNSSSNTRRQLRGAFRRRSKGWRLLRRLGGGSVDSENQFHFKQYYPNLQRGILHATSTESGGELPLGGFEALTGVSGSAKRAQQIEAGAGDTLSCGGCCKKCKAIGPKVERKAGGGWAEVGGRYTAFPVRQDADQIAICVTPSPEARPQRWVLLSAETDLLGPLHKLNPQLWQELIGLWRHVNELSAAMLEQSRHISQIMQVLTQPPPSLFPVHSPPQRLSYPNSALLSKSRGFPF</sequence>
<evidence type="ECO:0000313" key="1">
    <source>
        <dbReference type="EMBL" id="KAK7007139.1"/>
    </source>
</evidence>
<reference evidence="1 2" key="1">
    <citation type="journal article" date="2024" name="J Genomics">
        <title>Draft genome sequencing and assembly of Favolaschia claudopus CIRM-BRFM 2984 isolated from oak limbs.</title>
        <authorList>
            <person name="Navarro D."/>
            <person name="Drula E."/>
            <person name="Chaduli D."/>
            <person name="Cazenave R."/>
            <person name="Ahrendt S."/>
            <person name="Wang J."/>
            <person name="Lipzen A."/>
            <person name="Daum C."/>
            <person name="Barry K."/>
            <person name="Grigoriev I.V."/>
            <person name="Favel A."/>
            <person name="Rosso M.N."/>
            <person name="Martin F."/>
        </authorList>
    </citation>
    <scope>NUCLEOTIDE SEQUENCE [LARGE SCALE GENOMIC DNA]</scope>
    <source>
        <strain evidence="1 2">CIRM-BRFM 2984</strain>
    </source>
</reference>
<comment type="caution">
    <text evidence="1">The sequence shown here is derived from an EMBL/GenBank/DDBJ whole genome shotgun (WGS) entry which is preliminary data.</text>
</comment>
<dbReference type="Proteomes" id="UP001362999">
    <property type="component" value="Unassembled WGS sequence"/>
</dbReference>
<gene>
    <name evidence="1" type="ORF">R3P38DRAFT_2793015</name>
</gene>
<name>A0AAW0ADR2_9AGAR</name>
<dbReference type="EMBL" id="JAWWNJ010000072">
    <property type="protein sequence ID" value="KAK7007139.1"/>
    <property type="molecule type" value="Genomic_DNA"/>
</dbReference>
<accession>A0AAW0ADR2</accession>